<keyword evidence="3" id="KW-0238">DNA-binding</keyword>
<dbReference type="InterPro" id="IPR058163">
    <property type="entry name" value="LysR-type_TF_proteobact-type"/>
</dbReference>
<dbReference type="EMBL" id="LRBG01000037">
    <property type="protein sequence ID" value="KXU83853.1"/>
    <property type="molecule type" value="Genomic_DNA"/>
</dbReference>
<dbReference type="FunFam" id="1.10.10.10:FF:000001">
    <property type="entry name" value="LysR family transcriptional regulator"/>
    <property type="match status" value="1"/>
</dbReference>
<keyword evidence="4" id="KW-0804">Transcription</keyword>
<dbReference type="InterPro" id="IPR000847">
    <property type="entry name" value="LysR_HTH_N"/>
</dbReference>
<keyword evidence="7" id="KW-1185">Reference proteome</keyword>
<dbReference type="GO" id="GO:0006351">
    <property type="term" value="P:DNA-templated transcription"/>
    <property type="evidence" value="ECO:0007669"/>
    <property type="project" value="TreeGrafter"/>
</dbReference>
<dbReference type="CDD" id="cd08422">
    <property type="entry name" value="PBP2_CrgA_like"/>
    <property type="match status" value="1"/>
</dbReference>
<organism evidence="6 7">
    <name type="scientific">Paraburkholderia monticola</name>
    <dbReference type="NCBI Taxonomy" id="1399968"/>
    <lineage>
        <taxon>Bacteria</taxon>
        <taxon>Pseudomonadati</taxon>
        <taxon>Pseudomonadota</taxon>
        <taxon>Betaproteobacteria</taxon>
        <taxon>Burkholderiales</taxon>
        <taxon>Burkholderiaceae</taxon>
        <taxon>Paraburkholderia</taxon>
    </lineage>
</organism>
<dbReference type="Pfam" id="PF00126">
    <property type="entry name" value="HTH_1"/>
    <property type="match status" value="1"/>
</dbReference>
<dbReference type="PANTHER" id="PTHR30537:SF5">
    <property type="entry name" value="HTH-TYPE TRANSCRIPTIONAL ACTIVATOR TTDR-RELATED"/>
    <property type="match status" value="1"/>
</dbReference>
<dbReference type="Gene3D" id="1.10.10.10">
    <property type="entry name" value="Winged helix-like DNA-binding domain superfamily/Winged helix DNA-binding domain"/>
    <property type="match status" value="1"/>
</dbReference>
<dbReference type="SUPFAM" id="SSF46785">
    <property type="entry name" value="Winged helix' DNA-binding domain"/>
    <property type="match status" value="1"/>
</dbReference>
<dbReference type="Gene3D" id="3.40.190.290">
    <property type="match status" value="1"/>
</dbReference>
<feature type="domain" description="HTH lysR-type" evidence="5">
    <location>
        <begin position="1"/>
        <end position="58"/>
    </location>
</feature>
<dbReference type="OrthoDB" id="9810065at2"/>
<name>A0A149PFQ0_9BURK</name>
<dbReference type="InterPro" id="IPR005119">
    <property type="entry name" value="LysR_subst-bd"/>
</dbReference>
<evidence type="ECO:0000256" key="2">
    <source>
        <dbReference type="ARBA" id="ARBA00023015"/>
    </source>
</evidence>
<dbReference type="InterPro" id="IPR036390">
    <property type="entry name" value="WH_DNA-bd_sf"/>
</dbReference>
<dbReference type="RefSeq" id="WP_062132873.1">
    <property type="nucleotide sequence ID" value="NZ_LRBG01000037.1"/>
</dbReference>
<dbReference type="GO" id="GO:0043565">
    <property type="term" value="F:sequence-specific DNA binding"/>
    <property type="evidence" value="ECO:0007669"/>
    <property type="project" value="TreeGrafter"/>
</dbReference>
<protein>
    <submittedName>
        <fullName evidence="6">LysR family transcriptional regulator</fullName>
    </submittedName>
</protein>
<evidence type="ECO:0000313" key="7">
    <source>
        <dbReference type="Proteomes" id="UP000075613"/>
    </source>
</evidence>
<dbReference type="SUPFAM" id="SSF53850">
    <property type="entry name" value="Periplasmic binding protein-like II"/>
    <property type="match status" value="1"/>
</dbReference>
<evidence type="ECO:0000256" key="3">
    <source>
        <dbReference type="ARBA" id="ARBA00023125"/>
    </source>
</evidence>
<dbReference type="GO" id="GO:0003700">
    <property type="term" value="F:DNA-binding transcription factor activity"/>
    <property type="evidence" value="ECO:0007669"/>
    <property type="project" value="InterPro"/>
</dbReference>
<accession>A0A149PFQ0</accession>
<dbReference type="Proteomes" id="UP000075613">
    <property type="component" value="Unassembled WGS sequence"/>
</dbReference>
<dbReference type="PANTHER" id="PTHR30537">
    <property type="entry name" value="HTH-TYPE TRANSCRIPTIONAL REGULATOR"/>
    <property type="match status" value="1"/>
</dbReference>
<dbReference type="AlphaFoldDB" id="A0A149PFQ0"/>
<dbReference type="InterPro" id="IPR036388">
    <property type="entry name" value="WH-like_DNA-bd_sf"/>
</dbReference>
<keyword evidence="2" id="KW-0805">Transcription regulation</keyword>
<evidence type="ECO:0000256" key="4">
    <source>
        <dbReference type="ARBA" id="ARBA00023163"/>
    </source>
</evidence>
<proteinExistence type="inferred from homology"/>
<reference evidence="6 7" key="1">
    <citation type="journal article" date="2015" name="Int. J. Syst. Evol. Microbiol.">
        <title>Burkholderia monticola sp. nov., isolated from mountain soil.</title>
        <authorList>
            <person name="Baek I."/>
            <person name="Seo B."/>
            <person name="Lee I."/>
            <person name="Yi H."/>
            <person name="Chun J."/>
        </authorList>
    </citation>
    <scope>NUCLEOTIDE SEQUENCE [LARGE SCALE GENOMIC DNA]</scope>
    <source>
        <strain evidence="6 7">JC2948</strain>
    </source>
</reference>
<comment type="similarity">
    <text evidence="1">Belongs to the LysR transcriptional regulatory family.</text>
</comment>
<dbReference type="Pfam" id="PF03466">
    <property type="entry name" value="LysR_substrate"/>
    <property type="match status" value="1"/>
</dbReference>
<evidence type="ECO:0000259" key="5">
    <source>
        <dbReference type="PROSITE" id="PS50931"/>
    </source>
</evidence>
<evidence type="ECO:0000256" key="1">
    <source>
        <dbReference type="ARBA" id="ARBA00009437"/>
    </source>
</evidence>
<evidence type="ECO:0000313" key="6">
    <source>
        <dbReference type="EMBL" id="KXU83853.1"/>
    </source>
</evidence>
<sequence>MDLTALADFNAVAQHGGFAAAARKLDRPKATLSRRVAELEQSLGVRLIERGARTLRLTDEGRLLHEQTRGLLAEVFEAGDAIASRASAPRGRLRISAPIVYAHVVLPRIAARFARAYPQVELEIVAEDRMTDPVEDGYDLVIRVNPRADELLVGRRIAIDQRVLCATPDSTIVRERLGHANRSLDSGIPAVVLSTATEQSWQIQTKDKKLHRVVPRPILKLSSLLMVREATLEGIGAALLPGLLVQPDIADGKLVPLGLDAGSPVEIWALYSSRRFLSAKVRAFLDMLGKPYLAGSDANGSCR</sequence>
<comment type="caution">
    <text evidence="6">The sequence shown here is derived from an EMBL/GenBank/DDBJ whole genome shotgun (WGS) entry which is preliminary data.</text>
</comment>
<dbReference type="STRING" id="1399968.CI15_25295"/>
<dbReference type="PROSITE" id="PS50931">
    <property type="entry name" value="HTH_LYSR"/>
    <property type="match status" value="1"/>
</dbReference>
<gene>
    <name evidence="6" type="ORF">CI15_25295</name>
</gene>